<dbReference type="STRING" id="1069536.SINU_09070"/>
<dbReference type="Proteomes" id="UP000035553">
    <property type="component" value="Unassembled WGS sequence"/>
</dbReference>
<reference evidence="1 2" key="1">
    <citation type="journal article" date="2011" name="J. Bacteriol.">
        <title>Draft genome sequence of Sporolactobacillus inulinus strain CASD, an efficient D-lactic acid-producing bacterium with high-concentration lactate tolerance capability.</title>
        <authorList>
            <person name="Yu B."/>
            <person name="Su F."/>
            <person name="Wang L."/>
            <person name="Xu K."/>
            <person name="Zhao B."/>
            <person name="Xu P."/>
        </authorList>
    </citation>
    <scope>NUCLEOTIDE SEQUENCE [LARGE SCALE GENOMIC DNA]</scope>
    <source>
        <strain evidence="1 2">CASD</strain>
    </source>
</reference>
<organism evidence="1 2">
    <name type="scientific">Sporolactobacillus inulinus CASD</name>
    <dbReference type="NCBI Taxonomy" id="1069536"/>
    <lineage>
        <taxon>Bacteria</taxon>
        <taxon>Bacillati</taxon>
        <taxon>Bacillota</taxon>
        <taxon>Bacilli</taxon>
        <taxon>Bacillales</taxon>
        <taxon>Sporolactobacillaceae</taxon>
        <taxon>Sporolactobacillus</taxon>
    </lineage>
</organism>
<comment type="caution">
    <text evidence="1">The sequence shown here is derived from an EMBL/GenBank/DDBJ whole genome shotgun (WGS) entry which is preliminary data.</text>
</comment>
<accession>A0A0U1QN68</accession>
<sequence>MEKLFYMVNNELITLTEHRNENDFEFLIHTKTNEAADRLRKLREFFDSDRVYTDILFYARKDHEYQVIVRRDVYVPFVVHLLQLQLLKSVEWRTV</sequence>
<dbReference type="RefSeq" id="WP_029548077.1">
    <property type="nucleotide sequence ID" value="NZ_AFVQ02000113.1"/>
</dbReference>
<dbReference type="AlphaFoldDB" id="A0A0U1QN68"/>
<dbReference type="OrthoDB" id="2941641at2"/>
<dbReference type="EMBL" id="AFVQ02000113">
    <property type="protein sequence ID" value="KLI02249.1"/>
    <property type="molecule type" value="Genomic_DNA"/>
</dbReference>
<keyword evidence="2" id="KW-1185">Reference proteome</keyword>
<evidence type="ECO:0000313" key="2">
    <source>
        <dbReference type="Proteomes" id="UP000035553"/>
    </source>
</evidence>
<gene>
    <name evidence="1" type="ORF">SINU_09070</name>
</gene>
<name>A0A0U1QN68_9BACL</name>
<protein>
    <submittedName>
        <fullName evidence="1">Uncharacterized protein</fullName>
    </submittedName>
</protein>
<proteinExistence type="predicted"/>
<evidence type="ECO:0000313" key="1">
    <source>
        <dbReference type="EMBL" id="KLI02249.1"/>
    </source>
</evidence>